<sequence length="150" mass="16370">MIHSTDKVILFCMHALLYLCSSEGKINKQEIVSVSAVLTFGDSFVDQGNNNYIPAIGKANYLPYAKDFMGGKPTGRFSNGKTLADFYGLENTNSGCCGTGLVEVVYLCNKFGRTCPDDSKFLFWDSIHLSEIGCNIFANESLPGLVDSLL</sequence>
<dbReference type="InterPro" id="IPR050592">
    <property type="entry name" value="GDSL_lipolytic_enzyme"/>
</dbReference>
<dbReference type="EMBL" id="CAKMRJ010001112">
    <property type="protein sequence ID" value="CAH1420799.1"/>
    <property type="molecule type" value="Genomic_DNA"/>
</dbReference>
<dbReference type="Proteomes" id="UP001157418">
    <property type="component" value="Unassembled WGS sequence"/>
</dbReference>
<protein>
    <submittedName>
        <fullName evidence="2">Uncharacterized protein</fullName>
    </submittedName>
</protein>
<dbReference type="InterPro" id="IPR036514">
    <property type="entry name" value="SGNH_hydro_sf"/>
</dbReference>
<evidence type="ECO:0000313" key="2">
    <source>
        <dbReference type="EMBL" id="CAH1420799.1"/>
    </source>
</evidence>
<name>A0AAU9M9M0_9ASTR</name>
<dbReference type="Gene3D" id="3.40.50.1110">
    <property type="entry name" value="SGNH hydrolase"/>
    <property type="match status" value="2"/>
</dbReference>
<dbReference type="PANTHER" id="PTHR45642:SF82">
    <property type="entry name" value="GDSL-LIKE LIPASE_ACYLHYDROLASE SUPERFAMILY PROTEIN-RELATED"/>
    <property type="match status" value="1"/>
</dbReference>
<keyword evidence="3" id="KW-1185">Reference proteome</keyword>
<accession>A0AAU9M9M0</accession>
<keyword evidence="1" id="KW-0732">Signal</keyword>
<dbReference type="AlphaFoldDB" id="A0AAU9M9M0"/>
<evidence type="ECO:0000256" key="1">
    <source>
        <dbReference type="SAM" id="SignalP"/>
    </source>
</evidence>
<feature type="signal peptide" evidence="1">
    <location>
        <begin position="1"/>
        <end position="24"/>
    </location>
</feature>
<feature type="chain" id="PRO_5043381366" evidence="1">
    <location>
        <begin position="25"/>
        <end position="150"/>
    </location>
</feature>
<gene>
    <name evidence="2" type="ORF">LVIROSA_LOCUS8237</name>
</gene>
<evidence type="ECO:0000313" key="3">
    <source>
        <dbReference type="Proteomes" id="UP001157418"/>
    </source>
</evidence>
<reference evidence="2 3" key="1">
    <citation type="submission" date="2022-01" db="EMBL/GenBank/DDBJ databases">
        <authorList>
            <person name="Xiong W."/>
            <person name="Schranz E."/>
        </authorList>
    </citation>
    <scope>NUCLEOTIDE SEQUENCE [LARGE SCALE GENOMIC DNA]</scope>
</reference>
<proteinExistence type="predicted"/>
<dbReference type="PANTHER" id="PTHR45642">
    <property type="entry name" value="GDSL ESTERASE/LIPASE EXL3"/>
    <property type="match status" value="1"/>
</dbReference>
<comment type="caution">
    <text evidence="2">The sequence shown here is derived from an EMBL/GenBank/DDBJ whole genome shotgun (WGS) entry which is preliminary data.</text>
</comment>
<organism evidence="2 3">
    <name type="scientific">Lactuca virosa</name>
    <dbReference type="NCBI Taxonomy" id="75947"/>
    <lineage>
        <taxon>Eukaryota</taxon>
        <taxon>Viridiplantae</taxon>
        <taxon>Streptophyta</taxon>
        <taxon>Embryophyta</taxon>
        <taxon>Tracheophyta</taxon>
        <taxon>Spermatophyta</taxon>
        <taxon>Magnoliopsida</taxon>
        <taxon>eudicotyledons</taxon>
        <taxon>Gunneridae</taxon>
        <taxon>Pentapetalae</taxon>
        <taxon>asterids</taxon>
        <taxon>campanulids</taxon>
        <taxon>Asterales</taxon>
        <taxon>Asteraceae</taxon>
        <taxon>Cichorioideae</taxon>
        <taxon>Cichorieae</taxon>
        <taxon>Lactucinae</taxon>
        <taxon>Lactuca</taxon>
    </lineage>
</organism>